<evidence type="ECO:0000259" key="10">
    <source>
        <dbReference type="PROSITE" id="PS50089"/>
    </source>
</evidence>
<keyword evidence="4" id="KW-0479">Metal-binding</keyword>
<keyword evidence="12" id="KW-1185">Reference proteome</keyword>
<feature type="compositionally biased region" description="Low complexity" evidence="9">
    <location>
        <begin position="151"/>
        <end position="161"/>
    </location>
</feature>
<comment type="catalytic activity">
    <reaction evidence="1">
        <text>S-ubiquitinyl-[E2 ubiquitin-conjugating enzyme]-L-cysteine + [acceptor protein]-L-lysine = [E2 ubiquitin-conjugating enzyme]-L-cysteine + N(6)-ubiquitinyl-[acceptor protein]-L-lysine.</text>
        <dbReference type="EC" id="2.3.2.27"/>
    </reaction>
</comment>
<gene>
    <name evidence="11" type="ORF">SAY87_002988</name>
</gene>
<dbReference type="AlphaFoldDB" id="A0AAN7KK67"/>
<feature type="region of interest" description="Disordered" evidence="9">
    <location>
        <begin position="326"/>
        <end position="346"/>
    </location>
</feature>
<dbReference type="SUPFAM" id="SSF57850">
    <property type="entry name" value="RING/U-box"/>
    <property type="match status" value="1"/>
</dbReference>
<feature type="compositionally biased region" description="Basic and acidic residues" evidence="9">
    <location>
        <begin position="162"/>
        <end position="171"/>
    </location>
</feature>
<sequence>MDLRNIPFNRQCMDAEMEIDRQSYVTQEPPVFFGPMTSVHHPNILFGNAHNNVDPYHLPEHYDNFVPYGVTHFNSFHAPPANINFGASYMPPLPVNYGPTSQISSYGNYIVHGSAYQEHGINHFLDGAGCSHKRKTIESMHENSCYSNASTSTGTSFMGSTETRHSSEAGLRDSCSSYGIPHHGEDSAIAFDESSSGSVRVGSDISGVNSAHGHNLINPLTQRSYHSGQTFLQRGPLWFNQLSSSNSIDGGGLGWGGPPPLVPFMHASSSNGVSLEIGSQGVQGPLETTANRSSTNFLHLPYSNAQHYGFPYPSPVHGSRSRNGNFGFHPQAPAPSNRVPSQSVSHPGPFQPTGFRIQWPHNAGVVPETTNPRLHNRPNLRVSAVDEVAIIDYGEAYGVGNYDHHRDMRLDIEDMSYEVSPCNSELLALGELIGNVNTGLPEGTIDSQLKTRKWASSLFINLEELPPEDHDTASCIICQDAYEDRDSIGTLNCGHEYHAECLKKWLLVKNICPICKSEALPGKRKDL</sequence>
<dbReference type="PANTHER" id="PTHR22937:SF222">
    <property type="entry name" value="RING-TYPE E3 UBIQUITIN TRANSFERASE"/>
    <property type="match status" value="1"/>
</dbReference>
<dbReference type="Gene3D" id="3.30.40.10">
    <property type="entry name" value="Zinc/RING finger domain, C3HC4 (zinc finger)"/>
    <property type="match status" value="1"/>
</dbReference>
<evidence type="ECO:0000256" key="7">
    <source>
        <dbReference type="ARBA" id="ARBA00022833"/>
    </source>
</evidence>
<evidence type="ECO:0000256" key="2">
    <source>
        <dbReference type="ARBA" id="ARBA00012483"/>
    </source>
</evidence>
<dbReference type="SMART" id="SM00184">
    <property type="entry name" value="RING"/>
    <property type="match status" value="1"/>
</dbReference>
<evidence type="ECO:0000256" key="5">
    <source>
        <dbReference type="ARBA" id="ARBA00022771"/>
    </source>
</evidence>
<evidence type="ECO:0000256" key="8">
    <source>
        <dbReference type="PROSITE-ProRule" id="PRU00175"/>
    </source>
</evidence>
<evidence type="ECO:0000256" key="4">
    <source>
        <dbReference type="ARBA" id="ARBA00022723"/>
    </source>
</evidence>
<organism evidence="11 12">
    <name type="scientific">Trapa incisa</name>
    <dbReference type="NCBI Taxonomy" id="236973"/>
    <lineage>
        <taxon>Eukaryota</taxon>
        <taxon>Viridiplantae</taxon>
        <taxon>Streptophyta</taxon>
        <taxon>Embryophyta</taxon>
        <taxon>Tracheophyta</taxon>
        <taxon>Spermatophyta</taxon>
        <taxon>Magnoliopsida</taxon>
        <taxon>eudicotyledons</taxon>
        <taxon>Gunneridae</taxon>
        <taxon>Pentapetalae</taxon>
        <taxon>rosids</taxon>
        <taxon>malvids</taxon>
        <taxon>Myrtales</taxon>
        <taxon>Lythraceae</taxon>
        <taxon>Trapa</taxon>
    </lineage>
</organism>
<accession>A0AAN7KK67</accession>
<feature type="region of interest" description="Disordered" evidence="9">
    <location>
        <begin position="151"/>
        <end position="172"/>
    </location>
</feature>
<dbReference type="PANTHER" id="PTHR22937">
    <property type="entry name" value="E3 UBIQUITIN-PROTEIN LIGASE RNF165"/>
    <property type="match status" value="1"/>
</dbReference>
<evidence type="ECO:0000256" key="1">
    <source>
        <dbReference type="ARBA" id="ARBA00000900"/>
    </source>
</evidence>
<dbReference type="GO" id="GO:0008270">
    <property type="term" value="F:zinc ion binding"/>
    <property type="evidence" value="ECO:0007669"/>
    <property type="project" value="UniProtKB-KW"/>
</dbReference>
<evidence type="ECO:0000313" key="12">
    <source>
        <dbReference type="Proteomes" id="UP001345219"/>
    </source>
</evidence>
<keyword evidence="7" id="KW-0862">Zinc</keyword>
<feature type="domain" description="RING-type" evidence="10">
    <location>
        <begin position="475"/>
        <end position="516"/>
    </location>
</feature>
<reference evidence="11 12" key="1">
    <citation type="journal article" date="2023" name="Hortic Res">
        <title>Pangenome of water caltrop reveals structural variations and asymmetric subgenome divergence after allopolyploidization.</title>
        <authorList>
            <person name="Zhang X."/>
            <person name="Chen Y."/>
            <person name="Wang L."/>
            <person name="Yuan Y."/>
            <person name="Fang M."/>
            <person name="Shi L."/>
            <person name="Lu R."/>
            <person name="Comes H.P."/>
            <person name="Ma Y."/>
            <person name="Chen Y."/>
            <person name="Huang G."/>
            <person name="Zhou Y."/>
            <person name="Zheng Z."/>
            <person name="Qiu Y."/>
        </authorList>
    </citation>
    <scope>NUCLEOTIDE SEQUENCE [LARGE SCALE GENOMIC DNA]</scope>
    <source>
        <tissue evidence="11">Roots</tissue>
    </source>
</reference>
<dbReference type="PROSITE" id="PS50089">
    <property type="entry name" value="ZF_RING_2"/>
    <property type="match status" value="1"/>
</dbReference>
<keyword evidence="6" id="KW-0833">Ubl conjugation pathway</keyword>
<dbReference type="EC" id="2.3.2.27" evidence="2"/>
<protein>
    <recommendedName>
        <fullName evidence="2">RING-type E3 ubiquitin transferase</fullName>
        <ecNumber evidence="2">2.3.2.27</ecNumber>
    </recommendedName>
</protein>
<keyword evidence="5 8" id="KW-0863">Zinc-finger</keyword>
<dbReference type="InterPro" id="IPR045191">
    <property type="entry name" value="MBR1/2-like"/>
</dbReference>
<comment type="caution">
    <text evidence="11">The sequence shown here is derived from an EMBL/GenBank/DDBJ whole genome shotgun (WGS) entry which is preliminary data.</text>
</comment>
<evidence type="ECO:0000256" key="9">
    <source>
        <dbReference type="SAM" id="MobiDB-lite"/>
    </source>
</evidence>
<evidence type="ECO:0000256" key="6">
    <source>
        <dbReference type="ARBA" id="ARBA00022786"/>
    </source>
</evidence>
<evidence type="ECO:0000313" key="11">
    <source>
        <dbReference type="EMBL" id="KAK4767847.1"/>
    </source>
</evidence>
<dbReference type="GO" id="GO:0005634">
    <property type="term" value="C:nucleus"/>
    <property type="evidence" value="ECO:0007669"/>
    <property type="project" value="TreeGrafter"/>
</dbReference>
<proteinExistence type="predicted"/>
<evidence type="ECO:0000256" key="3">
    <source>
        <dbReference type="ARBA" id="ARBA00022679"/>
    </source>
</evidence>
<dbReference type="InterPro" id="IPR001841">
    <property type="entry name" value="Znf_RING"/>
</dbReference>
<dbReference type="EMBL" id="JAXIOK010000006">
    <property type="protein sequence ID" value="KAK4767847.1"/>
    <property type="molecule type" value="Genomic_DNA"/>
</dbReference>
<dbReference type="InterPro" id="IPR013083">
    <property type="entry name" value="Znf_RING/FYVE/PHD"/>
</dbReference>
<name>A0AAN7KK67_9MYRT</name>
<keyword evidence="3" id="KW-0808">Transferase</keyword>
<dbReference type="Pfam" id="PF13639">
    <property type="entry name" value="zf-RING_2"/>
    <property type="match status" value="1"/>
</dbReference>
<dbReference type="GO" id="GO:0061630">
    <property type="term" value="F:ubiquitin protein ligase activity"/>
    <property type="evidence" value="ECO:0007669"/>
    <property type="project" value="UniProtKB-EC"/>
</dbReference>
<dbReference type="Proteomes" id="UP001345219">
    <property type="component" value="Chromosome 3"/>
</dbReference>